<organism evidence="1">
    <name type="scientific">Serratia fonticola</name>
    <dbReference type="NCBI Taxonomy" id="47917"/>
    <lineage>
        <taxon>Bacteria</taxon>
        <taxon>Pseudomonadati</taxon>
        <taxon>Pseudomonadota</taxon>
        <taxon>Gammaproteobacteria</taxon>
        <taxon>Enterobacterales</taxon>
        <taxon>Yersiniaceae</taxon>
        <taxon>Serratia</taxon>
    </lineage>
</organism>
<sequence>MSFMLALPKISLHGCGAIEDMVKLLAQKAMG</sequence>
<name>A0A4U9THY6_SERFO</name>
<dbReference type="AlphaFoldDB" id="A0A4U9THY6"/>
<dbReference type="EMBL" id="CABEEZ010000019">
    <property type="protein sequence ID" value="VTR18813.1"/>
    <property type="molecule type" value="Genomic_DNA"/>
</dbReference>
<gene>
    <name evidence="1" type="ORF">NCTC12965_00645</name>
</gene>
<protein>
    <submittedName>
        <fullName evidence="1">Uncharacterized protein</fullName>
    </submittedName>
</protein>
<reference evidence="1" key="1">
    <citation type="submission" date="2019-05" db="EMBL/GenBank/DDBJ databases">
        <authorList>
            <consortium name="Pathogen Informatics"/>
        </authorList>
    </citation>
    <scope>NUCLEOTIDE SEQUENCE [LARGE SCALE GENOMIC DNA]</scope>
    <source>
        <strain evidence="1">NCTC12965</strain>
    </source>
</reference>
<accession>A0A4U9THY6</accession>
<proteinExistence type="predicted"/>
<evidence type="ECO:0000313" key="1">
    <source>
        <dbReference type="EMBL" id="VTR18813.1"/>
    </source>
</evidence>